<proteinExistence type="predicted"/>
<sequence>MLGCAPLPDTSDPPAAEPPVVAKPSMSFSATAVVSSVQLEMSSSFAITAIGAVIRLAAEAAPTKAEAQANAGYVSLAIAADSPRKFSISQHYTTNFTDGLTLVDLLASNTDYKLYLFFEPNAISSETTIEGATLANDTAILPFTTATLPAAGDAVWNSAQTNNQFVGSLPEWGYSENQKGIFVVYTKFNIPFSTVTLTGRKEDDTEIKTLGSISIGLAAAGSGFLFEISKLGGSYPDGDNYYYVISADNTKKIVGETFKFEVFDGSVTSIRRVPLTRYSSP</sequence>
<organism evidence="1 2">
    <name type="scientific">Candidatus Haliotispira prima</name>
    <dbReference type="NCBI Taxonomy" id="3034016"/>
    <lineage>
        <taxon>Bacteria</taxon>
        <taxon>Pseudomonadati</taxon>
        <taxon>Spirochaetota</taxon>
        <taxon>Spirochaetia</taxon>
        <taxon>Spirochaetales</taxon>
        <taxon>Spirochaetaceae</taxon>
        <taxon>Candidatus Haliotispira</taxon>
    </lineage>
</organism>
<reference evidence="1 2" key="1">
    <citation type="submission" date="2023-04" db="EMBL/GenBank/DDBJ databases">
        <title>Spirochaete genome identified in red abalone sample constitutes a novel genus.</title>
        <authorList>
            <person name="Sharma S.P."/>
            <person name="Purcell C.M."/>
            <person name="Hyde J.R."/>
            <person name="Severin A.J."/>
        </authorList>
    </citation>
    <scope>NUCLEOTIDE SEQUENCE [LARGE SCALE GENOMIC DNA]</scope>
    <source>
        <strain evidence="1 2">SP-2023</strain>
    </source>
</reference>
<dbReference type="EMBL" id="CP123443">
    <property type="protein sequence ID" value="WGK69505.1"/>
    <property type="molecule type" value="Genomic_DNA"/>
</dbReference>
<protein>
    <recommendedName>
        <fullName evidence="3">Lipoprotein</fullName>
    </recommendedName>
</protein>
<dbReference type="RefSeq" id="WP_326927688.1">
    <property type="nucleotide sequence ID" value="NZ_CP123443.1"/>
</dbReference>
<evidence type="ECO:0008006" key="3">
    <source>
        <dbReference type="Google" id="ProtNLM"/>
    </source>
</evidence>
<accession>A0ABY8MIT9</accession>
<gene>
    <name evidence="1" type="ORF">P0082_01195</name>
</gene>
<evidence type="ECO:0000313" key="2">
    <source>
        <dbReference type="Proteomes" id="UP001228690"/>
    </source>
</evidence>
<dbReference type="Proteomes" id="UP001228690">
    <property type="component" value="Chromosome"/>
</dbReference>
<keyword evidence="2" id="KW-1185">Reference proteome</keyword>
<evidence type="ECO:0000313" key="1">
    <source>
        <dbReference type="EMBL" id="WGK69505.1"/>
    </source>
</evidence>
<name>A0ABY8MIT9_9SPIO</name>